<dbReference type="SUPFAM" id="SSF57095">
    <property type="entry name" value="Scorpion toxin-like"/>
    <property type="match status" value="1"/>
</dbReference>
<organism evidence="5 6">
    <name type="scientific">Bimuria novae-zelandiae CBS 107.79</name>
    <dbReference type="NCBI Taxonomy" id="1447943"/>
    <lineage>
        <taxon>Eukaryota</taxon>
        <taxon>Fungi</taxon>
        <taxon>Dikarya</taxon>
        <taxon>Ascomycota</taxon>
        <taxon>Pezizomycotina</taxon>
        <taxon>Dothideomycetes</taxon>
        <taxon>Pleosporomycetidae</taxon>
        <taxon>Pleosporales</taxon>
        <taxon>Massarineae</taxon>
        <taxon>Didymosphaeriaceae</taxon>
        <taxon>Bimuria</taxon>
    </lineage>
</organism>
<evidence type="ECO:0000313" key="5">
    <source>
        <dbReference type="EMBL" id="KAF1966274.1"/>
    </source>
</evidence>
<dbReference type="Proteomes" id="UP000800036">
    <property type="component" value="Unassembled WGS sequence"/>
</dbReference>
<gene>
    <name evidence="5" type="ORF">BU23DRAFT_603697</name>
</gene>
<feature type="domain" description="Invertebrate defensins family profile" evidence="4">
    <location>
        <begin position="81"/>
        <end position="122"/>
    </location>
</feature>
<dbReference type="EMBL" id="ML976749">
    <property type="protein sequence ID" value="KAF1966274.1"/>
    <property type="molecule type" value="Genomic_DNA"/>
</dbReference>
<evidence type="ECO:0000256" key="2">
    <source>
        <dbReference type="ARBA" id="ARBA00023157"/>
    </source>
</evidence>
<name>A0A6A5UNM2_9PLEO</name>
<feature type="signal peptide" evidence="3">
    <location>
        <begin position="1"/>
        <end position="20"/>
    </location>
</feature>
<evidence type="ECO:0000256" key="3">
    <source>
        <dbReference type="SAM" id="SignalP"/>
    </source>
</evidence>
<dbReference type="PROSITE" id="PS51378">
    <property type="entry name" value="INVERT_DEFENSINS"/>
    <property type="match status" value="1"/>
</dbReference>
<dbReference type="GO" id="GO:0006952">
    <property type="term" value="P:defense response"/>
    <property type="evidence" value="ECO:0007669"/>
    <property type="project" value="InterPro"/>
</dbReference>
<accession>A0A6A5UNM2</accession>
<dbReference type="InterPro" id="IPR001542">
    <property type="entry name" value="Defensin_invertebrate/fungal"/>
</dbReference>
<evidence type="ECO:0000259" key="4">
    <source>
        <dbReference type="PROSITE" id="PS51378"/>
    </source>
</evidence>
<proteinExistence type="inferred from homology"/>
<dbReference type="OrthoDB" id="2403773at2759"/>
<dbReference type="Gene3D" id="3.30.30.10">
    <property type="entry name" value="Knottin, scorpion toxin-like"/>
    <property type="match status" value="1"/>
</dbReference>
<protein>
    <recommendedName>
        <fullName evidence="4">Invertebrate defensins family profile domain-containing protein</fullName>
    </recommendedName>
</protein>
<dbReference type="Pfam" id="PF01097">
    <property type="entry name" value="Defensin_2"/>
    <property type="match status" value="1"/>
</dbReference>
<dbReference type="AlphaFoldDB" id="A0A6A5UNM2"/>
<keyword evidence="2" id="KW-1015">Disulfide bond</keyword>
<dbReference type="InterPro" id="IPR036574">
    <property type="entry name" value="Scorpion_toxin-like_sf"/>
</dbReference>
<evidence type="ECO:0000313" key="6">
    <source>
        <dbReference type="Proteomes" id="UP000800036"/>
    </source>
</evidence>
<feature type="chain" id="PRO_5025564333" description="Invertebrate defensins family profile domain-containing protein" evidence="3">
    <location>
        <begin position="21"/>
        <end position="123"/>
    </location>
</feature>
<reference evidence="5" key="1">
    <citation type="journal article" date="2020" name="Stud. Mycol.">
        <title>101 Dothideomycetes genomes: a test case for predicting lifestyles and emergence of pathogens.</title>
        <authorList>
            <person name="Haridas S."/>
            <person name="Albert R."/>
            <person name="Binder M."/>
            <person name="Bloem J."/>
            <person name="Labutti K."/>
            <person name="Salamov A."/>
            <person name="Andreopoulos B."/>
            <person name="Baker S."/>
            <person name="Barry K."/>
            <person name="Bills G."/>
            <person name="Bluhm B."/>
            <person name="Cannon C."/>
            <person name="Castanera R."/>
            <person name="Culley D."/>
            <person name="Daum C."/>
            <person name="Ezra D."/>
            <person name="Gonzalez J."/>
            <person name="Henrissat B."/>
            <person name="Kuo A."/>
            <person name="Liang C."/>
            <person name="Lipzen A."/>
            <person name="Lutzoni F."/>
            <person name="Magnuson J."/>
            <person name="Mondo S."/>
            <person name="Nolan M."/>
            <person name="Ohm R."/>
            <person name="Pangilinan J."/>
            <person name="Park H.-J."/>
            <person name="Ramirez L."/>
            <person name="Alfaro M."/>
            <person name="Sun H."/>
            <person name="Tritt A."/>
            <person name="Yoshinaga Y."/>
            <person name="Zwiers L.-H."/>
            <person name="Turgeon B."/>
            <person name="Goodwin S."/>
            <person name="Spatafora J."/>
            <person name="Crous P."/>
            <person name="Grigoriev I."/>
        </authorList>
    </citation>
    <scope>NUCLEOTIDE SEQUENCE</scope>
    <source>
        <strain evidence="5">CBS 107.79</strain>
    </source>
</reference>
<keyword evidence="6" id="KW-1185">Reference proteome</keyword>
<keyword evidence="3" id="KW-0732">Signal</keyword>
<comment type="similarity">
    <text evidence="1">Belongs to the invertebrate defensin family.</text>
</comment>
<evidence type="ECO:0000256" key="1">
    <source>
        <dbReference type="ARBA" id="ARBA00007085"/>
    </source>
</evidence>
<sequence length="123" mass="13037">MYFSKAIAITVLAFAASAAAAPTTADADIAAPFDAREAEPEANQTPAFDVGVEDDFPWGVAEEDKSEVSAREAGASLEARGFGCGFTNRNRYECNKHCRSLKGGRTGGYCGGFLWHTCICVFG</sequence>